<dbReference type="Gene3D" id="1.20.1250.20">
    <property type="entry name" value="MFS general substrate transporter like domains"/>
    <property type="match status" value="2"/>
</dbReference>
<protein>
    <recommendedName>
        <fullName evidence="9">Major facilitator superfamily transporter</fullName>
    </recommendedName>
</protein>
<dbReference type="AlphaFoldDB" id="A0A9P6NK63"/>
<keyword evidence="4 6" id="KW-1133">Transmembrane helix</keyword>
<dbReference type="GO" id="GO:0022857">
    <property type="term" value="F:transmembrane transporter activity"/>
    <property type="evidence" value="ECO:0007669"/>
    <property type="project" value="InterPro"/>
</dbReference>
<evidence type="ECO:0000256" key="1">
    <source>
        <dbReference type="ARBA" id="ARBA00004141"/>
    </source>
</evidence>
<evidence type="ECO:0000256" key="3">
    <source>
        <dbReference type="ARBA" id="ARBA00022692"/>
    </source>
</evidence>
<evidence type="ECO:0000256" key="6">
    <source>
        <dbReference type="SAM" id="Phobius"/>
    </source>
</evidence>
<feature type="transmembrane region" description="Helical" evidence="6">
    <location>
        <begin position="54"/>
        <end position="77"/>
    </location>
</feature>
<evidence type="ECO:0008006" key="9">
    <source>
        <dbReference type="Google" id="ProtNLM"/>
    </source>
</evidence>
<evidence type="ECO:0000256" key="2">
    <source>
        <dbReference type="ARBA" id="ARBA00022448"/>
    </source>
</evidence>
<dbReference type="FunFam" id="1.20.1250.20:FF:000013">
    <property type="entry name" value="MFS general substrate transporter"/>
    <property type="match status" value="1"/>
</dbReference>
<feature type="transmembrane region" description="Helical" evidence="6">
    <location>
        <begin position="375"/>
        <end position="397"/>
    </location>
</feature>
<feature type="transmembrane region" description="Helical" evidence="6">
    <location>
        <begin position="112"/>
        <end position="135"/>
    </location>
</feature>
<keyword evidence="2" id="KW-0813">Transport</keyword>
<feature type="transmembrane region" description="Helical" evidence="6">
    <location>
        <begin position="256"/>
        <end position="276"/>
    </location>
</feature>
<dbReference type="OrthoDB" id="9971669at2759"/>
<organism evidence="7 8">
    <name type="scientific">Cronartium quercuum f. sp. fusiforme G11</name>
    <dbReference type="NCBI Taxonomy" id="708437"/>
    <lineage>
        <taxon>Eukaryota</taxon>
        <taxon>Fungi</taxon>
        <taxon>Dikarya</taxon>
        <taxon>Basidiomycota</taxon>
        <taxon>Pucciniomycotina</taxon>
        <taxon>Pucciniomycetes</taxon>
        <taxon>Pucciniales</taxon>
        <taxon>Coleosporiaceae</taxon>
        <taxon>Cronartium</taxon>
    </lineage>
</organism>
<evidence type="ECO:0000313" key="7">
    <source>
        <dbReference type="EMBL" id="KAG0148511.1"/>
    </source>
</evidence>
<comment type="caution">
    <text evidence="7">The sequence shown here is derived from an EMBL/GenBank/DDBJ whole genome shotgun (WGS) entry which is preliminary data.</text>
</comment>
<keyword evidence="8" id="KW-1185">Reference proteome</keyword>
<keyword evidence="3 6" id="KW-0812">Transmembrane</keyword>
<feature type="transmembrane region" description="Helical" evidence="6">
    <location>
        <begin position="21"/>
        <end position="39"/>
    </location>
</feature>
<comment type="subcellular location">
    <subcellularLocation>
        <location evidence="1">Membrane</location>
        <topology evidence="1">Multi-pass membrane protein</topology>
    </subcellularLocation>
</comment>
<dbReference type="PANTHER" id="PTHR43791:SF36">
    <property type="entry name" value="TRANSPORTER, PUTATIVE (AFU_ORTHOLOGUE AFUA_6G08340)-RELATED"/>
    <property type="match status" value="1"/>
</dbReference>
<dbReference type="Proteomes" id="UP000886653">
    <property type="component" value="Unassembled WGS sequence"/>
</dbReference>
<evidence type="ECO:0000313" key="8">
    <source>
        <dbReference type="Proteomes" id="UP000886653"/>
    </source>
</evidence>
<dbReference type="EMBL" id="MU167236">
    <property type="protein sequence ID" value="KAG0148511.1"/>
    <property type="molecule type" value="Genomic_DNA"/>
</dbReference>
<dbReference type="SUPFAM" id="SSF103473">
    <property type="entry name" value="MFS general substrate transporter"/>
    <property type="match status" value="1"/>
</dbReference>
<feature type="transmembrane region" description="Helical" evidence="6">
    <location>
        <begin position="283"/>
        <end position="302"/>
    </location>
</feature>
<sequence>MSAQYPIHDPVAGLETDLHLTGLRFNISLAVFYVTYVLVELPSNHLLRYFGAKVWLPGLVFLWGTTTICTAFVTTYASLIGIRLVLGFFEGGLLPGMVLHLSTLYLKDELQLRIGLFFSCSAWSGALGGFLAYAIERMNGVGGKPSWAWIFILENRFKFDYDSWRKSQRTDSKRRSECNQDTEETEKKLPLDFCPAVSFDALQVEKFETQEVWRGILEPQVWMTGFALMFITIATQSFGFFLVIKEMGHDRVYTQLLSAYPYLPASVLVIVISFLADKWQSRGPMILVMLPLSIAGYLMAIISERPKIRYASVFLIGAGLYPPIPCFFTLIAHNTSGMTKRATVTALQTMIANSAGFFAPFLYTSDQAPRFVKGHTIALGLICAAWVLTACNVLYCWKENKARKAGKKDYRVKRYQVMINENKTKAPIGDRDPTFVFTL</sequence>
<proteinExistence type="predicted"/>
<reference evidence="7" key="1">
    <citation type="submission" date="2013-11" db="EMBL/GenBank/DDBJ databases">
        <title>Genome sequence of the fusiform rust pathogen reveals effectors for host alternation and coevolution with pine.</title>
        <authorList>
            <consortium name="DOE Joint Genome Institute"/>
            <person name="Smith K."/>
            <person name="Pendleton A."/>
            <person name="Kubisiak T."/>
            <person name="Anderson C."/>
            <person name="Salamov A."/>
            <person name="Aerts A."/>
            <person name="Riley R."/>
            <person name="Clum A."/>
            <person name="Lindquist E."/>
            <person name="Ence D."/>
            <person name="Campbell M."/>
            <person name="Kronenberg Z."/>
            <person name="Feau N."/>
            <person name="Dhillon B."/>
            <person name="Hamelin R."/>
            <person name="Burleigh J."/>
            <person name="Smith J."/>
            <person name="Yandell M."/>
            <person name="Nelson C."/>
            <person name="Grigoriev I."/>
            <person name="Davis J."/>
        </authorList>
    </citation>
    <scope>NUCLEOTIDE SEQUENCE</scope>
    <source>
        <strain evidence="7">G11</strain>
    </source>
</reference>
<keyword evidence="5 6" id="KW-0472">Membrane</keyword>
<dbReference type="GO" id="GO:0016020">
    <property type="term" value="C:membrane"/>
    <property type="evidence" value="ECO:0007669"/>
    <property type="project" value="UniProtKB-SubCell"/>
</dbReference>
<feature type="transmembrane region" description="Helical" evidence="6">
    <location>
        <begin position="221"/>
        <end position="244"/>
    </location>
</feature>
<dbReference type="InterPro" id="IPR036259">
    <property type="entry name" value="MFS_trans_sf"/>
</dbReference>
<feature type="transmembrane region" description="Helical" evidence="6">
    <location>
        <begin position="308"/>
        <end position="332"/>
    </location>
</feature>
<name>A0A9P6NK63_9BASI</name>
<gene>
    <name evidence="7" type="ORF">CROQUDRAFT_654783</name>
</gene>
<feature type="transmembrane region" description="Helical" evidence="6">
    <location>
        <begin position="84"/>
        <end position="106"/>
    </location>
</feature>
<dbReference type="PANTHER" id="PTHR43791">
    <property type="entry name" value="PERMEASE-RELATED"/>
    <property type="match status" value="1"/>
</dbReference>
<dbReference type="Pfam" id="PF07690">
    <property type="entry name" value="MFS_1"/>
    <property type="match status" value="2"/>
</dbReference>
<evidence type="ECO:0000256" key="4">
    <source>
        <dbReference type="ARBA" id="ARBA00022989"/>
    </source>
</evidence>
<accession>A0A9P6NK63</accession>
<dbReference type="InterPro" id="IPR011701">
    <property type="entry name" value="MFS"/>
</dbReference>
<evidence type="ECO:0000256" key="5">
    <source>
        <dbReference type="ARBA" id="ARBA00023136"/>
    </source>
</evidence>